<dbReference type="Pfam" id="PF10105">
    <property type="entry name" value="DUF2344"/>
    <property type="match status" value="1"/>
</dbReference>
<sequence>MYKVRMRFSKKDFMIFISHLDLARVMERALRRADVPLCFTQGFNPHPKISFATALALGVSSDGEYVDIEIEEKIDLNILKEKINKELPEGIHIIQCQYIDVKSKPLMAVIEYSTYIVRCVLADDVNEDKLNALIKDFMKNKEIIIHKIVKKKNKTREKEINIRPFIRNLELLNKEDCNCIFKMTLATGSKGNLKPEVLIEQLKDRMKISILLDSIRVHRLGLYSIKDERLIEPLEIGR</sequence>
<organism evidence="2 3">
    <name type="scientific">Crassaminicella indica</name>
    <dbReference type="NCBI Taxonomy" id="2855394"/>
    <lineage>
        <taxon>Bacteria</taxon>
        <taxon>Bacillati</taxon>
        <taxon>Bacillota</taxon>
        <taxon>Clostridia</taxon>
        <taxon>Eubacteriales</taxon>
        <taxon>Clostridiaceae</taxon>
        <taxon>Crassaminicella</taxon>
    </lineage>
</organism>
<dbReference type="InterPro" id="IPR018768">
    <property type="entry name" value="DUF2344"/>
</dbReference>
<evidence type="ECO:0000259" key="1">
    <source>
        <dbReference type="Pfam" id="PF10105"/>
    </source>
</evidence>
<gene>
    <name evidence="2" type="ORF">KVH43_10400</name>
</gene>
<protein>
    <submittedName>
        <fullName evidence="2">TIGR03936 family radical SAM-associated protein</fullName>
    </submittedName>
</protein>
<reference evidence="2" key="1">
    <citation type="submission" date="2021-07" db="EMBL/GenBank/DDBJ databases">
        <title>Complete genome sequence of Crassaminicella sp. 143-21, isolated from a deep-sea hydrothermal vent.</title>
        <authorList>
            <person name="Li X."/>
        </authorList>
    </citation>
    <scope>NUCLEOTIDE SEQUENCE</scope>
    <source>
        <strain evidence="2">143-21</strain>
    </source>
</reference>
<dbReference type="RefSeq" id="WP_218282466.1">
    <property type="nucleotide sequence ID" value="NZ_CP078093.1"/>
</dbReference>
<dbReference type="Proteomes" id="UP000886818">
    <property type="component" value="Chromosome"/>
</dbReference>
<feature type="domain" description="DUF2344" evidence="1">
    <location>
        <begin position="3"/>
        <end position="195"/>
    </location>
</feature>
<evidence type="ECO:0000313" key="2">
    <source>
        <dbReference type="EMBL" id="QXM05768.1"/>
    </source>
</evidence>
<accession>A0ABX8R9M4</accession>
<dbReference type="EMBL" id="CP078093">
    <property type="protein sequence ID" value="QXM05768.1"/>
    <property type="molecule type" value="Genomic_DNA"/>
</dbReference>
<name>A0ABX8R9M4_9CLOT</name>
<dbReference type="NCBIfam" id="TIGR03936">
    <property type="entry name" value="sam_1_link_chp"/>
    <property type="match status" value="1"/>
</dbReference>
<keyword evidence="3" id="KW-1185">Reference proteome</keyword>
<proteinExistence type="predicted"/>
<evidence type="ECO:0000313" key="3">
    <source>
        <dbReference type="Proteomes" id="UP000886818"/>
    </source>
</evidence>